<evidence type="ECO:0000256" key="14">
    <source>
        <dbReference type="RuleBase" id="RU000356"/>
    </source>
</evidence>
<evidence type="ECO:0000256" key="7">
    <source>
        <dbReference type="ARBA" id="ARBA00022723"/>
    </source>
</evidence>
<dbReference type="RefSeq" id="WP_344970043.1">
    <property type="nucleotide sequence ID" value="NZ_BAABDD010000007.1"/>
</dbReference>
<evidence type="ECO:0000256" key="11">
    <source>
        <dbReference type="ARBA" id="ARBA00023027"/>
    </source>
</evidence>
<dbReference type="SUPFAM" id="SSF52343">
    <property type="entry name" value="Ferredoxin reductase-like, C-terminal NADP-linked domain"/>
    <property type="match status" value="1"/>
</dbReference>
<dbReference type="SUPFAM" id="SSF46458">
    <property type="entry name" value="Globin-like"/>
    <property type="match status" value="1"/>
</dbReference>
<evidence type="ECO:0000259" key="16">
    <source>
        <dbReference type="PROSITE" id="PS01033"/>
    </source>
</evidence>
<proteinExistence type="inferred from homology"/>
<dbReference type="Pfam" id="PF00042">
    <property type="entry name" value="Globin"/>
    <property type="match status" value="1"/>
</dbReference>
<keyword evidence="4 14" id="KW-0349">Heme</keyword>
<dbReference type="InterPro" id="IPR001433">
    <property type="entry name" value="OxRdtase_FAD/NAD-bd"/>
</dbReference>
<dbReference type="InterPro" id="IPR012292">
    <property type="entry name" value="Globin/Proto"/>
</dbReference>
<keyword evidence="6" id="KW-0001">2Fe-2S</keyword>
<dbReference type="Pfam" id="PF00175">
    <property type="entry name" value="NAD_binding_1"/>
    <property type="match status" value="1"/>
</dbReference>
<dbReference type="EC" id="1.14.12.17" evidence="3"/>
<dbReference type="Gene3D" id="1.10.490.10">
    <property type="entry name" value="Globins"/>
    <property type="match status" value="1"/>
</dbReference>
<accession>A0ABP7FI85</accession>
<dbReference type="InterPro" id="IPR000971">
    <property type="entry name" value="Globin"/>
</dbReference>
<evidence type="ECO:0000256" key="6">
    <source>
        <dbReference type="ARBA" id="ARBA00022714"/>
    </source>
</evidence>
<dbReference type="InterPro" id="IPR039261">
    <property type="entry name" value="FNR_nucleotide-bd"/>
</dbReference>
<dbReference type="PANTHER" id="PTHR43396">
    <property type="entry name" value="FLAVOHEMOPROTEIN"/>
    <property type="match status" value="1"/>
</dbReference>
<evidence type="ECO:0000256" key="13">
    <source>
        <dbReference type="ARBA" id="ARBA00049433"/>
    </source>
</evidence>
<keyword evidence="11" id="KW-0520">NAD</keyword>
<evidence type="ECO:0000313" key="18">
    <source>
        <dbReference type="EMBL" id="GAA3740310.1"/>
    </source>
</evidence>
<dbReference type="InterPro" id="IPR009050">
    <property type="entry name" value="Globin-like_sf"/>
</dbReference>
<evidence type="ECO:0000256" key="8">
    <source>
        <dbReference type="ARBA" id="ARBA00022857"/>
    </source>
</evidence>
<evidence type="ECO:0000259" key="17">
    <source>
        <dbReference type="PROSITE" id="PS51384"/>
    </source>
</evidence>
<evidence type="ECO:0000256" key="15">
    <source>
        <dbReference type="SAM" id="MobiDB-lite"/>
    </source>
</evidence>
<evidence type="ECO:0000256" key="5">
    <source>
        <dbReference type="ARBA" id="ARBA00022621"/>
    </source>
</evidence>
<evidence type="ECO:0000256" key="12">
    <source>
        <dbReference type="ARBA" id="ARBA00048649"/>
    </source>
</evidence>
<name>A0ABP7FI85_9ACTN</name>
<dbReference type="PROSITE" id="PS51384">
    <property type="entry name" value="FAD_FR"/>
    <property type="match status" value="1"/>
</dbReference>
<dbReference type="EMBL" id="BAABDD010000007">
    <property type="protein sequence ID" value="GAA3740310.1"/>
    <property type="molecule type" value="Genomic_DNA"/>
</dbReference>
<dbReference type="PROSITE" id="PS01033">
    <property type="entry name" value="GLOBIN"/>
    <property type="match status" value="1"/>
</dbReference>
<dbReference type="Pfam" id="PF00970">
    <property type="entry name" value="FAD_binding_6"/>
    <property type="match status" value="1"/>
</dbReference>
<dbReference type="PANTHER" id="PTHR43396:SF3">
    <property type="entry name" value="FLAVOHEMOPROTEIN"/>
    <property type="match status" value="1"/>
</dbReference>
<keyword evidence="19" id="KW-1185">Reference proteome</keyword>
<dbReference type="Gene3D" id="3.40.50.80">
    <property type="entry name" value="Nucleotide-binding domain of ferredoxin-NADP reductase (FNR) module"/>
    <property type="match status" value="1"/>
</dbReference>
<organism evidence="18 19">
    <name type="scientific">Salinactinospora qingdaonensis</name>
    <dbReference type="NCBI Taxonomy" id="702744"/>
    <lineage>
        <taxon>Bacteria</taxon>
        <taxon>Bacillati</taxon>
        <taxon>Actinomycetota</taxon>
        <taxon>Actinomycetes</taxon>
        <taxon>Streptosporangiales</taxon>
        <taxon>Nocardiopsidaceae</taxon>
        <taxon>Salinactinospora</taxon>
    </lineage>
</organism>
<dbReference type="InterPro" id="IPR017938">
    <property type="entry name" value="Riboflavin_synthase-like_b-brl"/>
</dbReference>
<evidence type="ECO:0000256" key="1">
    <source>
        <dbReference type="ARBA" id="ARBA00001970"/>
    </source>
</evidence>
<keyword evidence="8" id="KW-0521">NADP</keyword>
<comment type="similarity">
    <text evidence="2">In the C-terminal section; belongs to the flavoprotein pyridine nucleotide cytochrome reductase family.</text>
</comment>
<dbReference type="Gene3D" id="2.40.30.10">
    <property type="entry name" value="Translation factors"/>
    <property type="match status" value="1"/>
</dbReference>
<dbReference type="Proteomes" id="UP001500908">
    <property type="component" value="Unassembled WGS sequence"/>
</dbReference>
<comment type="similarity">
    <text evidence="14">Belongs to the globin family.</text>
</comment>
<evidence type="ECO:0000256" key="10">
    <source>
        <dbReference type="ARBA" id="ARBA00023014"/>
    </source>
</evidence>
<sequence length="410" mass="44861">MPLNSRLIEETFAYIDNDRERAIGYFYGRLFAANPGVRSMFPPAMDVQRDRLFTALTAIVRNLDNAETLNSFLSHLGRDHRKFGVEPHHYEAVGSALVATLRRFAAPAWSQEAERAWLAAYQLAARMMIEAAEEHSAWAPPWWHADVIGLERPQRHLARLTLRPNQGYSYLPGQYLMLQAARWPRVWRPYSIANAPQSDNLLHLLVRAVPGGWVSGALVHHTRLGDSVLLGPPLGSMVLDAASDRPLVCVAGGTGIAPLKAIIEQVASLPRRRPVTLFYGAAHSGDLTEKPTLDRLQSANPWLRVVSVLESTAATDSSPGAAALSGDVRCGRVPDAIAAFGPFHEHDAYVCGPPAMMRSAITQLRAAGVRRSRIFHDLLPDEDGGYLRSAEADEGAGTGSAHGRLDRSPL</sequence>
<evidence type="ECO:0000256" key="9">
    <source>
        <dbReference type="ARBA" id="ARBA00023004"/>
    </source>
</evidence>
<dbReference type="PRINTS" id="PR00410">
    <property type="entry name" value="PHEHYDRXLASE"/>
</dbReference>
<keyword evidence="14" id="KW-0813">Transport</keyword>
<dbReference type="SUPFAM" id="SSF63380">
    <property type="entry name" value="Riboflavin synthase domain-like"/>
    <property type="match status" value="1"/>
</dbReference>
<feature type="domain" description="FAD-binding FR-type" evidence="17">
    <location>
        <begin position="140"/>
        <end position="240"/>
    </location>
</feature>
<gene>
    <name evidence="18" type="ORF">GCM10022402_20100</name>
</gene>
<feature type="domain" description="Globin" evidence="16">
    <location>
        <begin position="1"/>
        <end position="133"/>
    </location>
</feature>
<keyword evidence="5 14" id="KW-0561">Oxygen transport</keyword>
<comment type="catalytic activity">
    <reaction evidence="13">
        <text>2 nitric oxide + NADPH + 2 O2 = 2 nitrate + NADP(+) + H(+)</text>
        <dbReference type="Rhea" id="RHEA:19465"/>
        <dbReference type="ChEBI" id="CHEBI:15378"/>
        <dbReference type="ChEBI" id="CHEBI:15379"/>
        <dbReference type="ChEBI" id="CHEBI:16480"/>
        <dbReference type="ChEBI" id="CHEBI:17632"/>
        <dbReference type="ChEBI" id="CHEBI:57783"/>
        <dbReference type="ChEBI" id="CHEBI:58349"/>
        <dbReference type="EC" id="1.14.12.17"/>
    </reaction>
</comment>
<dbReference type="InterPro" id="IPR017927">
    <property type="entry name" value="FAD-bd_FR_type"/>
</dbReference>
<protein>
    <recommendedName>
        <fullName evidence="3">nitric oxide dioxygenase</fullName>
        <ecNumber evidence="3">1.14.12.17</ecNumber>
    </recommendedName>
</protein>
<dbReference type="PRINTS" id="PR00371">
    <property type="entry name" value="FPNCR"/>
</dbReference>
<comment type="cofactor">
    <cofactor evidence="1">
        <name>heme b</name>
        <dbReference type="ChEBI" id="CHEBI:60344"/>
    </cofactor>
</comment>
<comment type="caution">
    <text evidence="18">The sequence shown here is derived from an EMBL/GenBank/DDBJ whole genome shotgun (WGS) entry which is preliminary data.</text>
</comment>
<evidence type="ECO:0000256" key="4">
    <source>
        <dbReference type="ARBA" id="ARBA00022617"/>
    </source>
</evidence>
<keyword evidence="7" id="KW-0479">Metal-binding</keyword>
<keyword evidence="9" id="KW-0408">Iron</keyword>
<evidence type="ECO:0000313" key="19">
    <source>
        <dbReference type="Proteomes" id="UP001500908"/>
    </source>
</evidence>
<dbReference type="CDD" id="cd06187">
    <property type="entry name" value="O2ase_reductase_like"/>
    <property type="match status" value="1"/>
</dbReference>
<keyword evidence="10" id="KW-0411">Iron-sulfur</keyword>
<dbReference type="InterPro" id="IPR001709">
    <property type="entry name" value="Flavoprot_Pyr_Nucl_cyt_Rdtase"/>
</dbReference>
<dbReference type="InterPro" id="IPR008333">
    <property type="entry name" value="Cbr1-like_FAD-bd_dom"/>
</dbReference>
<evidence type="ECO:0000256" key="3">
    <source>
        <dbReference type="ARBA" id="ARBA00012229"/>
    </source>
</evidence>
<reference evidence="19" key="1">
    <citation type="journal article" date="2019" name="Int. J. Syst. Evol. Microbiol.">
        <title>The Global Catalogue of Microorganisms (GCM) 10K type strain sequencing project: providing services to taxonomists for standard genome sequencing and annotation.</title>
        <authorList>
            <consortium name="The Broad Institute Genomics Platform"/>
            <consortium name="The Broad Institute Genome Sequencing Center for Infectious Disease"/>
            <person name="Wu L."/>
            <person name="Ma J."/>
        </authorList>
    </citation>
    <scope>NUCLEOTIDE SEQUENCE [LARGE SCALE GENOMIC DNA]</scope>
    <source>
        <strain evidence="19">JCM 17137</strain>
    </source>
</reference>
<comment type="catalytic activity">
    <reaction evidence="12">
        <text>2 nitric oxide + NADH + 2 O2 = 2 nitrate + NAD(+) + H(+)</text>
        <dbReference type="Rhea" id="RHEA:19469"/>
        <dbReference type="ChEBI" id="CHEBI:15378"/>
        <dbReference type="ChEBI" id="CHEBI:15379"/>
        <dbReference type="ChEBI" id="CHEBI:16480"/>
        <dbReference type="ChEBI" id="CHEBI:17632"/>
        <dbReference type="ChEBI" id="CHEBI:57540"/>
        <dbReference type="ChEBI" id="CHEBI:57945"/>
        <dbReference type="EC" id="1.14.12.17"/>
    </reaction>
</comment>
<evidence type="ECO:0000256" key="2">
    <source>
        <dbReference type="ARBA" id="ARBA00006401"/>
    </source>
</evidence>
<feature type="region of interest" description="Disordered" evidence="15">
    <location>
        <begin position="389"/>
        <end position="410"/>
    </location>
</feature>
<dbReference type="CDD" id="cd19753">
    <property type="entry name" value="Mb-like_oxidoreductase"/>
    <property type="match status" value="1"/>
</dbReference>